<accession>A0ABQ6EXL0</accession>
<dbReference type="RefSeq" id="WP_284191370.1">
    <property type="nucleotide sequence ID" value="NZ_BSPW01000022.1"/>
</dbReference>
<proteinExistence type="predicted"/>
<dbReference type="EMBL" id="BSPW01000022">
    <property type="protein sequence ID" value="GLT17456.1"/>
    <property type="molecule type" value="Genomic_DNA"/>
</dbReference>
<gene>
    <name evidence="1" type="ORF">GCM10007938_12330</name>
</gene>
<dbReference type="Proteomes" id="UP001157138">
    <property type="component" value="Unassembled WGS sequence"/>
</dbReference>
<keyword evidence="2" id="KW-1185">Reference proteome</keyword>
<protein>
    <submittedName>
        <fullName evidence="1">Uncharacterized protein</fullName>
    </submittedName>
</protein>
<evidence type="ECO:0000313" key="1">
    <source>
        <dbReference type="EMBL" id="GLT17456.1"/>
    </source>
</evidence>
<reference evidence="2" key="1">
    <citation type="journal article" date="2019" name="Int. J. Syst. Evol. Microbiol.">
        <title>The Global Catalogue of Microorganisms (GCM) 10K type strain sequencing project: providing services to taxonomists for standard genome sequencing and annotation.</title>
        <authorList>
            <consortium name="The Broad Institute Genomics Platform"/>
            <consortium name="The Broad Institute Genome Sequencing Center for Infectious Disease"/>
            <person name="Wu L."/>
            <person name="Ma J."/>
        </authorList>
    </citation>
    <scope>NUCLEOTIDE SEQUENCE [LARGE SCALE GENOMIC DNA]</scope>
    <source>
        <strain evidence="2">NBRC 108723</strain>
    </source>
</reference>
<comment type="caution">
    <text evidence="1">The sequence shown here is derived from an EMBL/GenBank/DDBJ whole genome shotgun (WGS) entry which is preliminary data.</text>
</comment>
<name>A0ABQ6EXL0_9VIBR</name>
<sequence>MTRIEMVDTAALTSSSEAQSEFEAIAQEIDKTENTNNQVYTETEDGNEPMLTDEEIADMIVTQGVINTSIRQMKESQERMKEILNEEV</sequence>
<organism evidence="1 2">
    <name type="scientific">Vibrio zhanjiangensis</name>
    <dbReference type="NCBI Taxonomy" id="1046128"/>
    <lineage>
        <taxon>Bacteria</taxon>
        <taxon>Pseudomonadati</taxon>
        <taxon>Pseudomonadota</taxon>
        <taxon>Gammaproteobacteria</taxon>
        <taxon>Vibrionales</taxon>
        <taxon>Vibrionaceae</taxon>
        <taxon>Vibrio</taxon>
    </lineage>
</organism>
<evidence type="ECO:0000313" key="2">
    <source>
        <dbReference type="Proteomes" id="UP001157138"/>
    </source>
</evidence>